<gene>
    <name evidence="2" type="ORF">COS11_04880</name>
</gene>
<dbReference type="SUPFAM" id="SSF49299">
    <property type="entry name" value="PKD domain"/>
    <property type="match status" value="1"/>
</dbReference>
<dbReference type="SUPFAM" id="SSF50156">
    <property type="entry name" value="PDZ domain-like"/>
    <property type="match status" value="1"/>
</dbReference>
<dbReference type="InterPro" id="IPR022409">
    <property type="entry name" value="PKD/Chitinase_dom"/>
</dbReference>
<dbReference type="EMBL" id="PETL01000231">
    <property type="protein sequence ID" value="PIV63920.1"/>
    <property type="molecule type" value="Genomic_DNA"/>
</dbReference>
<dbReference type="Gene3D" id="2.60.40.10">
    <property type="entry name" value="Immunoglobulins"/>
    <property type="match status" value="1"/>
</dbReference>
<evidence type="ECO:0000313" key="3">
    <source>
        <dbReference type="Proteomes" id="UP000228886"/>
    </source>
</evidence>
<reference evidence="3" key="1">
    <citation type="submission" date="2017-09" db="EMBL/GenBank/DDBJ databases">
        <title>Depth-based differentiation of microbial function through sediment-hosted aquifers and enrichment of novel symbionts in the deep terrestrial subsurface.</title>
        <authorList>
            <person name="Probst A.J."/>
            <person name="Ladd B."/>
            <person name="Jarett J.K."/>
            <person name="Geller-Mcgrath D.E."/>
            <person name="Sieber C.M.K."/>
            <person name="Emerson J.B."/>
            <person name="Anantharaman K."/>
            <person name="Thomas B.C."/>
            <person name="Malmstrom R."/>
            <person name="Stieglmeier M."/>
            <person name="Klingl A."/>
            <person name="Woyke T."/>
            <person name="Ryan C.M."/>
            <person name="Banfield J.F."/>
        </authorList>
    </citation>
    <scope>NUCLEOTIDE SEQUENCE [LARGE SCALE GENOMIC DNA]</scope>
</reference>
<dbReference type="CDD" id="cd00146">
    <property type="entry name" value="PKD"/>
    <property type="match status" value="1"/>
</dbReference>
<protein>
    <recommendedName>
        <fullName evidence="1">PKD domain-containing protein</fullName>
    </recommendedName>
</protein>
<dbReference type="SMART" id="SM00089">
    <property type="entry name" value="PKD"/>
    <property type="match status" value="1"/>
</dbReference>
<dbReference type="AlphaFoldDB" id="A0A2M7E854"/>
<dbReference type="PROSITE" id="PS50093">
    <property type="entry name" value="PKD"/>
    <property type="match status" value="1"/>
</dbReference>
<sequence length="603" mass="68117">MPKKRQLNSSREKMKKVAIVFLGVFIILVSRETERCLQTCTLGVVNGCVTVDGRPIFWRIDDSSHEKRMRLAHVDASPYDYIGITEVDHYIPSGLNEAGIAGHDTFVGTTGEVAPDGVGAYGITLHSLRNYTSLDQVRDYIKQKVDTDKSNAGGCLGFIDAHGNASIFEINRSNWWFEYNSVNPNRKRQGLFGFVVRANEFHQRANDTDDTNIGGRYQSGTYNILGLCRRGILSVKTIIQGDNVFEVIRYGPGRPLAALAREEQYKPNSVMVVHGVAPGENPALATMWVILGQPNYGIAVPAWVKVSDIPHCLSSGEMCDRAMSLFKKRGGIIVRRSVFPVEAHMFDVVNNTLLPHWRANGVPSVVEMTRIEHRMAADAYSLLSCLDKQDRMNRAPDLTLNVYQENLTANFTVRVNDPDGKIVSIKWDFGDSQISKEKSPSHTYAKPGTYLVSCTVTDDDGVTITDWDYLHFGRLQVKPEPGIEIKQPWFGIEVKVVEFPEEKGRLKTQLLVTKVYKGSPAERVGVREGDTIWPYSGCGIDRTFVEDLERKLRAIVEFKERRELNPFDDMWIKRDKEYIKIPDEEIIRTLEMRKEEEIPSGTY</sequence>
<organism evidence="2 3">
    <name type="scientific">bacterium (Candidatus Ratteibacteria) CG01_land_8_20_14_3_00_40_19</name>
    <dbReference type="NCBI Taxonomy" id="2014290"/>
    <lineage>
        <taxon>Bacteria</taxon>
        <taxon>Candidatus Ratteibacteria</taxon>
    </lineage>
</organism>
<name>A0A2M7E854_9BACT</name>
<dbReference type="Pfam" id="PF18911">
    <property type="entry name" value="PKD_4"/>
    <property type="match status" value="1"/>
</dbReference>
<dbReference type="InterPro" id="IPR035986">
    <property type="entry name" value="PKD_dom_sf"/>
</dbReference>
<proteinExistence type="predicted"/>
<dbReference type="InterPro" id="IPR013783">
    <property type="entry name" value="Ig-like_fold"/>
</dbReference>
<dbReference type="Gene3D" id="2.30.42.10">
    <property type="match status" value="1"/>
</dbReference>
<dbReference type="InterPro" id="IPR036034">
    <property type="entry name" value="PDZ_sf"/>
</dbReference>
<dbReference type="InterPro" id="IPR000601">
    <property type="entry name" value="PKD_dom"/>
</dbReference>
<feature type="domain" description="PKD" evidence="1">
    <location>
        <begin position="417"/>
        <end position="465"/>
    </location>
</feature>
<comment type="caution">
    <text evidence="2">The sequence shown here is derived from an EMBL/GenBank/DDBJ whole genome shotgun (WGS) entry which is preliminary data.</text>
</comment>
<dbReference type="Gene3D" id="3.60.60.10">
    <property type="entry name" value="Penicillin V Acylase, Chain A"/>
    <property type="match status" value="1"/>
</dbReference>
<evidence type="ECO:0000313" key="2">
    <source>
        <dbReference type="EMBL" id="PIV63920.1"/>
    </source>
</evidence>
<accession>A0A2M7E854</accession>
<dbReference type="Proteomes" id="UP000228886">
    <property type="component" value="Unassembled WGS sequence"/>
</dbReference>
<evidence type="ECO:0000259" key="1">
    <source>
        <dbReference type="PROSITE" id="PS50093"/>
    </source>
</evidence>